<feature type="transmembrane region" description="Helical" evidence="2">
    <location>
        <begin position="1274"/>
        <end position="1296"/>
    </location>
</feature>
<feature type="transmembrane region" description="Helical" evidence="2">
    <location>
        <begin position="1303"/>
        <end position="1326"/>
    </location>
</feature>
<evidence type="ECO:0000256" key="2">
    <source>
        <dbReference type="SAM" id="Phobius"/>
    </source>
</evidence>
<comment type="caution">
    <text evidence="3">The sequence shown here is derived from an EMBL/GenBank/DDBJ whole genome shotgun (WGS) entry which is preliminary data.</text>
</comment>
<feature type="transmembrane region" description="Helical" evidence="2">
    <location>
        <begin position="1548"/>
        <end position="1567"/>
    </location>
</feature>
<keyword evidence="4" id="KW-1185">Reference proteome</keyword>
<feature type="transmembrane region" description="Helical" evidence="2">
    <location>
        <begin position="1247"/>
        <end position="1268"/>
    </location>
</feature>
<feature type="transmembrane region" description="Helical" evidence="2">
    <location>
        <begin position="1426"/>
        <end position="1446"/>
    </location>
</feature>
<feature type="transmembrane region" description="Helical" evidence="2">
    <location>
        <begin position="427"/>
        <end position="451"/>
    </location>
</feature>
<feature type="transmembrane region" description="Helical" evidence="2">
    <location>
        <begin position="680"/>
        <end position="704"/>
    </location>
</feature>
<feature type="transmembrane region" description="Helical" evidence="2">
    <location>
        <begin position="752"/>
        <end position="776"/>
    </location>
</feature>
<feature type="transmembrane region" description="Helical" evidence="2">
    <location>
        <begin position="392"/>
        <end position="415"/>
    </location>
</feature>
<protein>
    <submittedName>
        <fullName evidence="3">Uncharacterized protein</fullName>
    </submittedName>
</protein>
<feature type="transmembrane region" description="Helical" evidence="2">
    <location>
        <begin position="1346"/>
        <end position="1366"/>
    </location>
</feature>
<organism evidence="3 4">
    <name type="scientific">Nanchangia anserum</name>
    <dbReference type="NCBI Taxonomy" id="2692125"/>
    <lineage>
        <taxon>Bacteria</taxon>
        <taxon>Bacillati</taxon>
        <taxon>Actinomycetota</taxon>
        <taxon>Actinomycetes</taxon>
        <taxon>Actinomycetales</taxon>
        <taxon>Actinomycetaceae</taxon>
        <taxon>Nanchangia</taxon>
    </lineage>
</organism>
<name>A0A8I0GBU4_9ACTO</name>
<gene>
    <name evidence="3" type="ORF">H8R10_03465</name>
</gene>
<feature type="transmembrane region" description="Helical" evidence="2">
    <location>
        <begin position="571"/>
        <end position="591"/>
    </location>
</feature>
<proteinExistence type="predicted"/>
<evidence type="ECO:0000313" key="4">
    <source>
        <dbReference type="Proteomes" id="UP000627538"/>
    </source>
</evidence>
<accession>A0A8I0GBU4</accession>
<feature type="transmembrane region" description="Helical" evidence="2">
    <location>
        <begin position="1207"/>
        <end position="1227"/>
    </location>
</feature>
<feature type="transmembrane region" description="Helical" evidence="2">
    <location>
        <begin position="538"/>
        <end position="564"/>
    </location>
</feature>
<keyword evidence="2" id="KW-0812">Transmembrane</keyword>
<evidence type="ECO:0000256" key="1">
    <source>
        <dbReference type="SAM" id="MobiDB-lite"/>
    </source>
</evidence>
<dbReference type="EMBL" id="JACRUO010000001">
    <property type="protein sequence ID" value="MBD3689290.1"/>
    <property type="molecule type" value="Genomic_DNA"/>
</dbReference>
<keyword evidence="2" id="KW-1133">Transmembrane helix</keyword>
<evidence type="ECO:0000313" key="3">
    <source>
        <dbReference type="EMBL" id="MBD3689290.1"/>
    </source>
</evidence>
<feature type="transmembrane region" description="Helical" evidence="2">
    <location>
        <begin position="1573"/>
        <end position="1593"/>
    </location>
</feature>
<feature type="transmembrane region" description="Helical" evidence="2">
    <location>
        <begin position="463"/>
        <end position="487"/>
    </location>
</feature>
<keyword evidence="2" id="KW-0472">Membrane</keyword>
<feature type="region of interest" description="Disordered" evidence="1">
    <location>
        <begin position="235"/>
        <end position="255"/>
    </location>
</feature>
<feature type="transmembrane region" description="Helical" evidence="2">
    <location>
        <begin position="1489"/>
        <end position="1509"/>
    </location>
</feature>
<feature type="transmembrane region" description="Helical" evidence="2">
    <location>
        <begin position="597"/>
        <end position="615"/>
    </location>
</feature>
<reference evidence="3 4" key="1">
    <citation type="submission" date="2020-08" db="EMBL/GenBank/DDBJ databases">
        <title>Winkia gen. nov., sp. nov., isolated from faeces of the Anser albifrons in China.</title>
        <authorList>
            <person name="Liu Q."/>
        </authorList>
    </citation>
    <scope>NUCLEOTIDE SEQUENCE [LARGE SCALE GENOMIC DNA]</scope>
    <source>
        <strain evidence="3 4">C62</strain>
    </source>
</reference>
<feature type="transmembrane region" description="Helical" evidence="2">
    <location>
        <begin position="1373"/>
        <end position="1393"/>
    </location>
</feature>
<feature type="transmembrane region" description="Helical" evidence="2">
    <location>
        <begin position="1399"/>
        <end position="1419"/>
    </location>
</feature>
<feature type="transmembrane region" description="Helical" evidence="2">
    <location>
        <begin position="725"/>
        <end position="746"/>
    </location>
</feature>
<feature type="transmembrane region" description="Helical" evidence="2">
    <location>
        <begin position="499"/>
        <end position="518"/>
    </location>
</feature>
<feature type="transmembrane region" description="Helical" evidence="2">
    <location>
        <begin position="788"/>
        <end position="807"/>
    </location>
</feature>
<feature type="transmembrane region" description="Helical" evidence="2">
    <location>
        <begin position="622"/>
        <end position="640"/>
    </location>
</feature>
<dbReference type="RefSeq" id="WP_191071352.1">
    <property type="nucleotide sequence ID" value="NZ_JACRUO010000001.1"/>
</dbReference>
<sequence length="1606" mass="165265">MGRASIRMRHAFVVIAVAVIALLIGDAVRIAGIVHEAPRESEAPVAMSRAQRAIYPTADNEITPGARSPLVVIGVSGLTSADLRDISRYPALAERASTGAIANQVVRGADQVACPVDGWLSLQASQRLSDRAGRAEGTCPNVADVADHGMPADGLGGPDDAHLGLLGQALEAFGISTRAIGPGARIALGTPTHPAAGEAAAASDGELARQVAEAASSTRVTVVDADVDVPDLQVATPGHSATDTWEGFAAPPPTDTRRATRLLTRLNTIVAELDDNTQVIITSLADGTSLSSLQATILSTDAMTSGYARSGSTRTNGLVLTADITQLILTSAGLPVTSEGQGMAITGGGGTRLALSNEDAASALASSQLEERIDRLADAALHARVTLSIQPLVMVVLAVVALACLFLLIRLVFAHRLGNLPRRRRRILTVLALIAACAPPSTFLANLVPWWRLSSGAPVPAMLAVLAVTALISLVIVAVAAGVAQLVRALAPEHDDTRWVGLIVITLALTGLLVGGARASRLSLDAVMGSSSLLGARFYGIGNTQFALVVVLTLTAAALIGSLLVRRGYRLAGLIVAAAGGMWVVSIDGAASLGADVGGPLALTPGVLVLTILLIRGYLRRIDIVWIALLTLGILTHFGLRDFARPAQERSHAGSFVAALAEGHGGAAFHHKIAAMVGTFIGSGLGIVSLILAVVVALAIAWGLRRLTRMRQRPDVRAVLTGLRRVPGLTPLAAAGLLSTILAALVNDSGLIIVGAAALIALPLFCAGLLTASLPLPAAPRLPKWRGAAVAVLSLIGIGAVVATLLGPSPTPSSSGDREELSAHRTVVLYTHSLSWQRLRYAADTGLGAQIDRSWMFNVIPLRTSSGSCPLDAFLATNAAAPVSSRSLGGRDLCMDIPLPREGEPVAGWEYFRAAEAAGSHTSRLGALGDAVAKHHVDAHAIGGNAAAVLARSNGSVAATVQERPTSDADMADAVAASVSQHRLTVVDAEAASVNDDPTRQIQAAARIRHTELAAAEARGEDPATIVDQPITEVSAALNPLRGASGTPIGDLVRSHPGILPHRSVDLSATGGRAWRIQAAQAAQQERRLATILAGLPRDVTVIVVSTTTASPSREMGAGMIITPKGSGGLGHSGSVRQAGMVQLADVGVSIAASVGLDSSDLVEPAGSVISGVALGSQPQARWTKVLNDSTRASAISTARNAFHTPLRSAATLIFLLAAIATIRPVYRRLVPTIPGGRGSERVLGRLVCLTLAAQPVAAFLVSLTPWWRAASPSAVLGWGTWGLGAILATLALLAWRSPLGPMIAISGATMALLALDIATGSQALIDAPLGFNSLAGARFYGAGNEAYTLMATGFFFSVGLGAAWLIDRGHRLGGLAVFVGAGIVLVIIDGAPNLGADFGGPLSLLPGIAVGAILLARARLSWRKLVLALGGTALVGVGLAVADWLRPPASRTHLGRFIESSLHGDLVPIITRKLGANLAALTWSGHRWVVLAALVLAAGTLAFGLRATPAPAPTPGRRLGERLRAARIRAWGWLAPSAPDASARTRLDGITAMTIAWVVTEVFGFALNDSGILLPGLGAILAVPLLLDVVIASRAHARDEKRAAE</sequence>
<dbReference type="Proteomes" id="UP000627538">
    <property type="component" value="Unassembled WGS sequence"/>
</dbReference>